<dbReference type="EMBL" id="JABSTV010001251">
    <property type="protein sequence ID" value="KAH7951782.1"/>
    <property type="molecule type" value="Genomic_DNA"/>
</dbReference>
<sequence>MVNEAKRSGHVIDASWVPIEPRVTTLTLDRKTGVACKTRQFPLVQASAITVHKSQGGTVHQDIKAKEDFREFQEKT</sequence>
<name>A0A9D4PRP2_RHISA</name>
<evidence type="ECO:0000313" key="2">
    <source>
        <dbReference type="Proteomes" id="UP000821837"/>
    </source>
</evidence>
<reference evidence="1" key="2">
    <citation type="submission" date="2021-09" db="EMBL/GenBank/DDBJ databases">
        <authorList>
            <person name="Jia N."/>
            <person name="Wang J."/>
            <person name="Shi W."/>
            <person name="Du L."/>
            <person name="Sun Y."/>
            <person name="Zhan W."/>
            <person name="Jiang J."/>
            <person name="Wang Q."/>
            <person name="Zhang B."/>
            <person name="Ji P."/>
            <person name="Sakyi L.B."/>
            <person name="Cui X."/>
            <person name="Yuan T."/>
            <person name="Jiang B."/>
            <person name="Yang W."/>
            <person name="Lam T.T.-Y."/>
            <person name="Chang Q."/>
            <person name="Ding S."/>
            <person name="Wang X."/>
            <person name="Zhu J."/>
            <person name="Ruan X."/>
            <person name="Zhao L."/>
            <person name="Wei J."/>
            <person name="Que T."/>
            <person name="Du C."/>
            <person name="Cheng J."/>
            <person name="Dai P."/>
            <person name="Han X."/>
            <person name="Huang E."/>
            <person name="Gao Y."/>
            <person name="Liu J."/>
            <person name="Shao H."/>
            <person name="Ye R."/>
            <person name="Li L."/>
            <person name="Wei W."/>
            <person name="Wang X."/>
            <person name="Wang C."/>
            <person name="Huo Q."/>
            <person name="Li W."/>
            <person name="Guo W."/>
            <person name="Chen H."/>
            <person name="Chen S."/>
            <person name="Zhou L."/>
            <person name="Zhou L."/>
            <person name="Ni X."/>
            <person name="Tian J."/>
            <person name="Zhou Y."/>
            <person name="Sheng Y."/>
            <person name="Liu T."/>
            <person name="Pan Y."/>
            <person name="Xia L."/>
            <person name="Li J."/>
            <person name="Zhao F."/>
            <person name="Cao W."/>
        </authorList>
    </citation>
    <scope>NUCLEOTIDE SEQUENCE</scope>
    <source>
        <strain evidence="1">Rsan-2018</strain>
        <tissue evidence="1">Larvae</tissue>
    </source>
</reference>
<dbReference type="Proteomes" id="UP000821837">
    <property type="component" value="Chromosome 5"/>
</dbReference>
<evidence type="ECO:0000313" key="1">
    <source>
        <dbReference type="EMBL" id="KAH7951782.1"/>
    </source>
</evidence>
<gene>
    <name evidence="1" type="ORF">HPB52_012943</name>
</gene>
<dbReference type="VEuPathDB" id="VectorBase:RSAN_054277"/>
<protein>
    <submittedName>
        <fullName evidence="1">Uncharacterized protein</fullName>
    </submittedName>
</protein>
<dbReference type="AlphaFoldDB" id="A0A9D4PRP2"/>
<accession>A0A9D4PRP2</accession>
<keyword evidence="2" id="KW-1185">Reference proteome</keyword>
<comment type="caution">
    <text evidence="1">The sequence shown here is derived from an EMBL/GenBank/DDBJ whole genome shotgun (WGS) entry which is preliminary data.</text>
</comment>
<organism evidence="1 2">
    <name type="scientific">Rhipicephalus sanguineus</name>
    <name type="common">Brown dog tick</name>
    <name type="synonym">Ixodes sanguineus</name>
    <dbReference type="NCBI Taxonomy" id="34632"/>
    <lineage>
        <taxon>Eukaryota</taxon>
        <taxon>Metazoa</taxon>
        <taxon>Ecdysozoa</taxon>
        <taxon>Arthropoda</taxon>
        <taxon>Chelicerata</taxon>
        <taxon>Arachnida</taxon>
        <taxon>Acari</taxon>
        <taxon>Parasitiformes</taxon>
        <taxon>Ixodida</taxon>
        <taxon>Ixodoidea</taxon>
        <taxon>Ixodidae</taxon>
        <taxon>Rhipicephalinae</taxon>
        <taxon>Rhipicephalus</taxon>
        <taxon>Rhipicephalus</taxon>
    </lineage>
</organism>
<proteinExistence type="predicted"/>
<reference evidence="1" key="1">
    <citation type="journal article" date="2020" name="Cell">
        <title>Large-Scale Comparative Analyses of Tick Genomes Elucidate Their Genetic Diversity and Vector Capacities.</title>
        <authorList>
            <consortium name="Tick Genome and Microbiome Consortium (TIGMIC)"/>
            <person name="Jia N."/>
            <person name="Wang J."/>
            <person name="Shi W."/>
            <person name="Du L."/>
            <person name="Sun Y."/>
            <person name="Zhan W."/>
            <person name="Jiang J.F."/>
            <person name="Wang Q."/>
            <person name="Zhang B."/>
            <person name="Ji P."/>
            <person name="Bell-Sakyi L."/>
            <person name="Cui X.M."/>
            <person name="Yuan T.T."/>
            <person name="Jiang B.G."/>
            <person name="Yang W.F."/>
            <person name="Lam T.T."/>
            <person name="Chang Q.C."/>
            <person name="Ding S.J."/>
            <person name="Wang X.J."/>
            <person name="Zhu J.G."/>
            <person name="Ruan X.D."/>
            <person name="Zhao L."/>
            <person name="Wei J.T."/>
            <person name="Ye R.Z."/>
            <person name="Que T.C."/>
            <person name="Du C.H."/>
            <person name="Zhou Y.H."/>
            <person name="Cheng J.X."/>
            <person name="Dai P.F."/>
            <person name="Guo W.B."/>
            <person name="Han X.H."/>
            <person name="Huang E.J."/>
            <person name="Li L.F."/>
            <person name="Wei W."/>
            <person name="Gao Y.C."/>
            <person name="Liu J.Z."/>
            <person name="Shao H.Z."/>
            <person name="Wang X."/>
            <person name="Wang C.C."/>
            <person name="Yang T.C."/>
            <person name="Huo Q.B."/>
            <person name="Li W."/>
            <person name="Chen H.Y."/>
            <person name="Chen S.E."/>
            <person name="Zhou L.G."/>
            <person name="Ni X.B."/>
            <person name="Tian J.H."/>
            <person name="Sheng Y."/>
            <person name="Liu T."/>
            <person name="Pan Y.S."/>
            <person name="Xia L.Y."/>
            <person name="Li J."/>
            <person name="Zhao F."/>
            <person name="Cao W.C."/>
        </authorList>
    </citation>
    <scope>NUCLEOTIDE SEQUENCE</scope>
    <source>
        <strain evidence="1">Rsan-2018</strain>
    </source>
</reference>